<keyword evidence="4" id="KW-1185">Reference proteome</keyword>
<accession>A0A8J3C672</accession>
<comment type="caution">
    <text evidence="3">The sequence shown here is derived from an EMBL/GenBank/DDBJ whole genome shotgun (WGS) entry which is preliminary data.</text>
</comment>
<evidence type="ECO:0000256" key="1">
    <source>
        <dbReference type="SAM" id="MobiDB-lite"/>
    </source>
</evidence>
<keyword evidence="2" id="KW-1133">Transmembrane helix</keyword>
<sequence>MTHDADRLRETFASHEHLAPDPAAVYARVEELSRTYRRRRRGLQAAGGAALGVGLIAGVVNLPALLASPPSDSFPMVAPAAQPSASASAPAQVSPQDDPQTRKEWDAYFSAGYGYDDAVRLAKLWKMTGDVGAVKAEAGRRLLAGQNLPFKPTPTPTESAQSRYVSQKEALQVAAFFDAGYDYDDAAKLARLWHKPTPYDAKVEGGKRVLAGQDLPVQPDPSTGSVTALRVDAFFAAGYDYDDAAKLAKLWKKTTPYDAKAEGGKRLLAGETLPFKP</sequence>
<proteinExistence type="predicted"/>
<dbReference type="EMBL" id="BMMX01000038">
    <property type="protein sequence ID" value="GGL12345.1"/>
    <property type="molecule type" value="Genomic_DNA"/>
</dbReference>
<feature type="transmembrane region" description="Helical" evidence="2">
    <location>
        <begin position="43"/>
        <end position="66"/>
    </location>
</feature>
<organism evidence="3 4">
    <name type="scientific">Mangrovihabitans endophyticus</name>
    <dbReference type="NCBI Taxonomy" id="1751298"/>
    <lineage>
        <taxon>Bacteria</taxon>
        <taxon>Bacillati</taxon>
        <taxon>Actinomycetota</taxon>
        <taxon>Actinomycetes</taxon>
        <taxon>Micromonosporales</taxon>
        <taxon>Micromonosporaceae</taxon>
        <taxon>Mangrovihabitans</taxon>
    </lineage>
</organism>
<feature type="compositionally biased region" description="Low complexity" evidence="1">
    <location>
        <begin position="77"/>
        <end position="96"/>
    </location>
</feature>
<gene>
    <name evidence="3" type="ORF">GCM10012284_53760</name>
</gene>
<keyword evidence="2" id="KW-0812">Transmembrane</keyword>
<evidence type="ECO:0000313" key="4">
    <source>
        <dbReference type="Proteomes" id="UP000656042"/>
    </source>
</evidence>
<evidence type="ECO:0000313" key="3">
    <source>
        <dbReference type="EMBL" id="GGL12345.1"/>
    </source>
</evidence>
<reference evidence="3" key="1">
    <citation type="journal article" date="2014" name="Int. J. Syst. Evol. Microbiol.">
        <title>Complete genome sequence of Corynebacterium casei LMG S-19264T (=DSM 44701T), isolated from a smear-ripened cheese.</title>
        <authorList>
            <consortium name="US DOE Joint Genome Institute (JGI-PGF)"/>
            <person name="Walter F."/>
            <person name="Albersmeier A."/>
            <person name="Kalinowski J."/>
            <person name="Ruckert C."/>
        </authorList>
    </citation>
    <scope>NUCLEOTIDE SEQUENCE</scope>
    <source>
        <strain evidence="3">CGMCC 4.7299</strain>
    </source>
</reference>
<keyword evidence="2" id="KW-0472">Membrane</keyword>
<dbReference type="Proteomes" id="UP000656042">
    <property type="component" value="Unassembled WGS sequence"/>
</dbReference>
<evidence type="ECO:0000256" key="2">
    <source>
        <dbReference type="SAM" id="Phobius"/>
    </source>
</evidence>
<dbReference type="AlphaFoldDB" id="A0A8J3C672"/>
<protein>
    <submittedName>
        <fullName evidence="3">Uncharacterized protein</fullName>
    </submittedName>
</protein>
<dbReference type="RefSeq" id="WP_189082107.1">
    <property type="nucleotide sequence ID" value="NZ_BMMX01000038.1"/>
</dbReference>
<feature type="region of interest" description="Disordered" evidence="1">
    <location>
        <begin position="77"/>
        <end position="101"/>
    </location>
</feature>
<name>A0A8J3C672_9ACTN</name>
<reference evidence="3" key="2">
    <citation type="submission" date="2020-09" db="EMBL/GenBank/DDBJ databases">
        <authorList>
            <person name="Sun Q."/>
            <person name="Zhou Y."/>
        </authorList>
    </citation>
    <scope>NUCLEOTIDE SEQUENCE</scope>
    <source>
        <strain evidence="3">CGMCC 4.7299</strain>
    </source>
</reference>